<proteinExistence type="predicted"/>
<keyword evidence="2 6" id="KW-0812">Transmembrane</keyword>
<sequence length="391" mass="43997">MDQQNYNSKIDYTLIFIIILLAIISIFTLYTLNPFLDQSYYIQQIVWYIAGSMAIAVIMIFDYDRFRQISWILYGLGVIALLMLFFHFPPGIAKSVNGAWGWFQIPGFGSLQPAEFMKVFLIIFLAHIMVTHNEKYPEHTVKMDLWLLVKIGIAAVIPIFFLVKQPDLGGVLVLIAITACMILVSGIKWRIILSILGGIIIAGCIVVILYISFPEQTETFLESTGLDHVEGRFNAWLNTDENTQGDAYQLIRAMLAIGSGQLTGKGIGGFEVSQDIPEFHTDMIFTSIAEQFGFFGSSIVITIYFLLIYRLIHIAIKSKDPFGSYMITGIIGMFAFQIFQNIGMSVKLLPITGLPLPFISYGGSSTLTYMIAIGIVLNIYYRIKTYMFDES</sequence>
<dbReference type="PANTHER" id="PTHR30474:SF1">
    <property type="entry name" value="PEPTIDOGLYCAN GLYCOSYLTRANSFERASE MRDB"/>
    <property type="match status" value="1"/>
</dbReference>
<dbReference type="GO" id="GO:0008360">
    <property type="term" value="P:regulation of cell shape"/>
    <property type="evidence" value="ECO:0007669"/>
    <property type="project" value="UniProtKB-KW"/>
</dbReference>
<evidence type="ECO:0000256" key="4">
    <source>
        <dbReference type="ARBA" id="ARBA00022989"/>
    </source>
</evidence>
<feature type="transmembrane region" description="Helical" evidence="6">
    <location>
        <begin position="145"/>
        <end position="162"/>
    </location>
</feature>
<dbReference type="Proteomes" id="UP000245624">
    <property type="component" value="Unassembled WGS sequence"/>
</dbReference>
<feature type="transmembrane region" description="Helical" evidence="6">
    <location>
        <begin position="71"/>
        <end position="88"/>
    </location>
</feature>
<feature type="transmembrane region" description="Helical" evidence="6">
    <location>
        <begin position="12"/>
        <end position="33"/>
    </location>
</feature>
<comment type="subcellular location">
    <subcellularLocation>
        <location evidence="1">Membrane</location>
        <topology evidence="1">Multi-pass membrane protein</topology>
    </subcellularLocation>
</comment>
<dbReference type="PANTHER" id="PTHR30474">
    <property type="entry name" value="CELL CYCLE PROTEIN"/>
    <property type="match status" value="1"/>
</dbReference>
<gene>
    <name evidence="7" type="ORF">DLJ74_14705</name>
</gene>
<evidence type="ECO:0000313" key="7">
    <source>
        <dbReference type="EMBL" id="PWU67701.1"/>
    </source>
</evidence>
<evidence type="ECO:0000256" key="3">
    <source>
        <dbReference type="ARBA" id="ARBA00022960"/>
    </source>
</evidence>
<dbReference type="AlphaFoldDB" id="A0A317KW25"/>
<name>A0A317KW25_9BACI</name>
<keyword evidence="4 6" id="KW-1133">Transmembrane helix</keyword>
<dbReference type="RefSeq" id="WP_109985033.1">
    <property type="nucleotide sequence ID" value="NZ_JAJUIE010000021.1"/>
</dbReference>
<dbReference type="EMBL" id="QGTD01000013">
    <property type="protein sequence ID" value="PWU67701.1"/>
    <property type="molecule type" value="Genomic_DNA"/>
</dbReference>
<feature type="transmembrane region" description="Helical" evidence="6">
    <location>
        <begin position="324"/>
        <end position="346"/>
    </location>
</feature>
<dbReference type="GO" id="GO:0015648">
    <property type="term" value="F:lipid-linked peptidoglycan transporter activity"/>
    <property type="evidence" value="ECO:0007669"/>
    <property type="project" value="TreeGrafter"/>
</dbReference>
<accession>A0A317KW25</accession>
<keyword evidence="8" id="KW-1185">Reference proteome</keyword>
<evidence type="ECO:0000256" key="5">
    <source>
        <dbReference type="ARBA" id="ARBA00023136"/>
    </source>
</evidence>
<protein>
    <submittedName>
        <fullName evidence="7">Rod shape-determining protein RodA</fullName>
    </submittedName>
</protein>
<feature type="transmembrane region" description="Helical" evidence="6">
    <location>
        <begin position="358"/>
        <end position="381"/>
    </location>
</feature>
<dbReference type="InterPro" id="IPR001182">
    <property type="entry name" value="FtsW/RodA"/>
</dbReference>
<evidence type="ECO:0000256" key="6">
    <source>
        <dbReference type="SAM" id="Phobius"/>
    </source>
</evidence>
<comment type="caution">
    <text evidence="7">The sequence shown here is derived from an EMBL/GenBank/DDBJ whole genome shotgun (WGS) entry which is preliminary data.</text>
</comment>
<evidence type="ECO:0000256" key="2">
    <source>
        <dbReference type="ARBA" id="ARBA00022692"/>
    </source>
</evidence>
<dbReference type="GO" id="GO:0005886">
    <property type="term" value="C:plasma membrane"/>
    <property type="evidence" value="ECO:0007669"/>
    <property type="project" value="TreeGrafter"/>
</dbReference>
<dbReference type="GO" id="GO:0051301">
    <property type="term" value="P:cell division"/>
    <property type="evidence" value="ECO:0007669"/>
    <property type="project" value="InterPro"/>
</dbReference>
<feature type="transmembrane region" description="Helical" evidence="6">
    <location>
        <begin position="191"/>
        <end position="213"/>
    </location>
</feature>
<evidence type="ECO:0000256" key="1">
    <source>
        <dbReference type="ARBA" id="ARBA00004141"/>
    </source>
</evidence>
<dbReference type="GO" id="GO:0032153">
    <property type="term" value="C:cell division site"/>
    <property type="evidence" value="ECO:0007669"/>
    <property type="project" value="TreeGrafter"/>
</dbReference>
<feature type="transmembrane region" description="Helical" evidence="6">
    <location>
        <begin position="45"/>
        <end position="64"/>
    </location>
</feature>
<feature type="transmembrane region" description="Helical" evidence="6">
    <location>
        <begin position="292"/>
        <end position="312"/>
    </location>
</feature>
<feature type="transmembrane region" description="Helical" evidence="6">
    <location>
        <begin position="168"/>
        <end position="184"/>
    </location>
</feature>
<evidence type="ECO:0000313" key="8">
    <source>
        <dbReference type="Proteomes" id="UP000245624"/>
    </source>
</evidence>
<keyword evidence="3" id="KW-0133">Cell shape</keyword>
<dbReference type="OrthoDB" id="9768187at2"/>
<organism evidence="7 8">
    <name type="scientific">Gracilibacillus dipsosauri</name>
    <dbReference type="NCBI Taxonomy" id="178340"/>
    <lineage>
        <taxon>Bacteria</taxon>
        <taxon>Bacillati</taxon>
        <taxon>Bacillota</taxon>
        <taxon>Bacilli</taxon>
        <taxon>Bacillales</taxon>
        <taxon>Bacillaceae</taxon>
        <taxon>Gracilibacillus</taxon>
    </lineage>
</organism>
<reference evidence="7 8" key="1">
    <citation type="submission" date="2018-05" db="EMBL/GenBank/DDBJ databases">
        <title>Genomic analysis of Gracilibacillus dipsosauri DD1 reveals novel features of a salt-tolerant amylase.</title>
        <authorList>
            <person name="Deutch C.E."/>
            <person name="Yang S."/>
        </authorList>
    </citation>
    <scope>NUCLEOTIDE SEQUENCE [LARGE SCALE GENOMIC DNA]</scope>
    <source>
        <strain evidence="7 8">DD1</strain>
    </source>
</reference>
<keyword evidence="5 6" id="KW-0472">Membrane</keyword>
<dbReference type="Pfam" id="PF01098">
    <property type="entry name" value="FTSW_RODA_SPOVE"/>
    <property type="match status" value="1"/>
</dbReference>